<dbReference type="Gene3D" id="3.90.70.10">
    <property type="entry name" value="Cysteine proteinases"/>
    <property type="match status" value="1"/>
</dbReference>
<organism evidence="1">
    <name type="scientific">viral metagenome</name>
    <dbReference type="NCBI Taxonomy" id="1070528"/>
    <lineage>
        <taxon>unclassified sequences</taxon>
        <taxon>metagenomes</taxon>
        <taxon>organismal metagenomes</taxon>
    </lineage>
</organism>
<name>A0A6C0H041_9ZZZZ</name>
<dbReference type="SUPFAM" id="SSF54001">
    <property type="entry name" value="Cysteine proteinases"/>
    <property type="match status" value="1"/>
</dbReference>
<dbReference type="InterPro" id="IPR038765">
    <property type="entry name" value="Papain-like_cys_pep_sf"/>
</dbReference>
<protein>
    <submittedName>
        <fullName evidence="1">Uncharacterized protein</fullName>
    </submittedName>
</protein>
<proteinExistence type="predicted"/>
<dbReference type="EMBL" id="MN739834">
    <property type="protein sequence ID" value="QHT73901.1"/>
    <property type="molecule type" value="Genomic_DNA"/>
</dbReference>
<dbReference type="AlphaFoldDB" id="A0A6C0H041"/>
<evidence type="ECO:0000313" key="1">
    <source>
        <dbReference type="EMBL" id="QHT73901.1"/>
    </source>
</evidence>
<sequence length="587" mass="68336">MDLTNKLILELANYSQKYNINPNELNKTEYKIKTEIIKSLLVNGSVRLLPSNKGSTNISGSCYLNSSLQLLNTIPEIRNIPKYQSDENEKINSYLRAIFDELNNDDAEKNINIETLNVNNNKVLDVFRKILLEPSAIASGSVGYKSPSEWLISALSQPKSFQKLNGEPVFMIPIDADDEINLLRSITFIDEITTYCLNNKNDRKMEEIRNEKQFIINIPIKDISKTQISISDLIGDALNNIEKLNEETLIKCNYIKYDSYRENRYKITSDLTHIILYLKREINESSGDPNMNYKSIEPNIELTIDGDKFIRQGVIWVRHPCHVKYYLFTDDGMNLYKQYNDFTITEYNQNSRESIEQERTEMINEIYTRGLIYLYRRITFNTKTNVELTNKKIIEIKNKVLVRFNTILTNFLLSADAKDFIESDFKPYESVFIKYEKIISYSDDDLITILNLYVEEPTIKLRLKEKITDADAKLDRIKYGLTKVGKVKNSSTKYFVIYILLYKNPNISPENKKLIINKLLDPIYINKIDENKQNTVTDRYAQLMIQMDSNMIEFLEANILNLTDKIIADKHIISTDSIYDITNKIIS</sequence>
<accession>A0A6C0H041</accession>
<reference evidence="1" key="1">
    <citation type="journal article" date="2020" name="Nature">
        <title>Giant virus diversity and host interactions through global metagenomics.</title>
        <authorList>
            <person name="Schulz F."/>
            <person name="Roux S."/>
            <person name="Paez-Espino D."/>
            <person name="Jungbluth S."/>
            <person name="Walsh D.A."/>
            <person name="Denef V.J."/>
            <person name="McMahon K.D."/>
            <person name="Konstantinidis K.T."/>
            <person name="Eloe-Fadrosh E.A."/>
            <person name="Kyrpides N.C."/>
            <person name="Woyke T."/>
        </authorList>
    </citation>
    <scope>NUCLEOTIDE SEQUENCE</scope>
    <source>
        <strain evidence="1">GVMAG-M-3300023179-4</strain>
    </source>
</reference>